<name>A0A167H4A7_9GAMM</name>
<evidence type="ECO:0000313" key="3">
    <source>
        <dbReference type="EMBL" id="KZN57617.1"/>
    </source>
</evidence>
<comment type="caution">
    <text evidence="3">The sequence shown here is derived from an EMBL/GenBank/DDBJ whole genome shotgun (WGS) entry which is preliminary data.</text>
</comment>
<dbReference type="EMBL" id="AUYC01000095">
    <property type="protein sequence ID" value="KZN57617.1"/>
    <property type="molecule type" value="Genomic_DNA"/>
</dbReference>
<proteinExistence type="predicted"/>
<organism evidence="3 4">
    <name type="scientific">Pseudoalteromonas luteoviolacea CPMOR-1</name>
    <dbReference type="NCBI Taxonomy" id="1365248"/>
    <lineage>
        <taxon>Bacteria</taxon>
        <taxon>Pseudomonadati</taxon>
        <taxon>Pseudomonadota</taxon>
        <taxon>Gammaproteobacteria</taxon>
        <taxon>Alteromonadales</taxon>
        <taxon>Pseudoalteromonadaceae</taxon>
        <taxon>Pseudoalteromonas</taxon>
    </lineage>
</organism>
<feature type="domain" description="TtsA-like Glycoside hydrolase family 108" evidence="1">
    <location>
        <begin position="41"/>
        <end position="113"/>
    </location>
</feature>
<dbReference type="RefSeq" id="WP_081221451.1">
    <property type="nucleotide sequence ID" value="NZ_AUYC01000095.1"/>
</dbReference>
<dbReference type="PATRIC" id="fig|1365248.3.peg.5428"/>
<sequence>MLTPQQIEHYRTQPEIAAALRQYSEAFCRSVLTVLYLEGGLKDDGGLNNIASDRGGLTKFGISQNAYPRINIEALEIHQAIRLYYRDYWEPMQCDELNPGAALILFDGAVQHGVDAMTRIAQKAAGAKVDGLNGPRTLKACLGVLPPEFITLLLSSRSYRYARIAVDDTSQIANLRGWYNRISHIAQCCYQEVSHG</sequence>
<dbReference type="Pfam" id="PF09374">
    <property type="entry name" value="PG_binding_3"/>
    <property type="match status" value="1"/>
</dbReference>
<dbReference type="AlphaFoldDB" id="A0A167H4A7"/>
<reference evidence="3 4" key="1">
    <citation type="submission" date="2013-07" db="EMBL/GenBank/DDBJ databases">
        <title>Comparative Genomic and Metabolomic Analysis of Twelve Strains of Pseudoalteromonas luteoviolacea.</title>
        <authorList>
            <person name="Vynne N.G."/>
            <person name="Mansson M."/>
            <person name="Gram L."/>
        </authorList>
    </citation>
    <scope>NUCLEOTIDE SEQUENCE [LARGE SCALE GENOMIC DNA]</scope>
    <source>
        <strain evidence="3 4">CPMOR-1</strain>
    </source>
</reference>
<dbReference type="InterPro" id="IPR018537">
    <property type="entry name" value="Peptidoglycan-bd_3"/>
</dbReference>
<dbReference type="InterPro" id="IPR023346">
    <property type="entry name" value="Lysozyme-like_dom_sf"/>
</dbReference>
<dbReference type="Proteomes" id="UP000076486">
    <property type="component" value="Unassembled WGS sequence"/>
</dbReference>
<gene>
    <name evidence="3" type="ORF">N473_07005</name>
</gene>
<evidence type="ECO:0000259" key="1">
    <source>
        <dbReference type="Pfam" id="PF05838"/>
    </source>
</evidence>
<evidence type="ECO:0000313" key="4">
    <source>
        <dbReference type="Proteomes" id="UP000076486"/>
    </source>
</evidence>
<protein>
    <submittedName>
        <fullName evidence="3">Uncharacterized protein</fullName>
    </submittedName>
</protein>
<dbReference type="InterPro" id="IPR008565">
    <property type="entry name" value="TtsA-like_GH18_dom"/>
</dbReference>
<dbReference type="Pfam" id="PF05838">
    <property type="entry name" value="Glyco_hydro_108"/>
    <property type="match status" value="1"/>
</dbReference>
<evidence type="ECO:0000259" key="2">
    <source>
        <dbReference type="Pfam" id="PF09374"/>
    </source>
</evidence>
<accession>A0A167H4A7</accession>
<feature type="domain" description="Peptidoglycan binding" evidence="2">
    <location>
        <begin position="119"/>
        <end position="181"/>
    </location>
</feature>
<dbReference type="SUPFAM" id="SSF53955">
    <property type="entry name" value="Lysozyme-like"/>
    <property type="match status" value="1"/>
</dbReference>
<dbReference type="Gene3D" id="1.20.141.10">
    <property type="entry name" value="Chitosanase, subunit A, domain 1"/>
    <property type="match status" value="1"/>
</dbReference>